<dbReference type="Pfam" id="PF00080">
    <property type="entry name" value="Sod_Cu"/>
    <property type="match status" value="1"/>
</dbReference>
<dbReference type="InterPro" id="IPR024134">
    <property type="entry name" value="SOD_Cu/Zn_/chaperone"/>
</dbReference>
<feature type="domain" description="Superoxide dismutase copper/zinc binding" evidence="2">
    <location>
        <begin position="2"/>
        <end position="92"/>
    </location>
</feature>
<dbReference type="AlphaFoldDB" id="A0A0D6LRB9"/>
<proteinExistence type="inferred from homology"/>
<dbReference type="InterPro" id="IPR036423">
    <property type="entry name" value="SOD-like_Cu/Zn_dom_sf"/>
</dbReference>
<organism evidence="3 4">
    <name type="scientific">Ancylostoma ceylanicum</name>
    <dbReference type="NCBI Taxonomy" id="53326"/>
    <lineage>
        <taxon>Eukaryota</taxon>
        <taxon>Metazoa</taxon>
        <taxon>Ecdysozoa</taxon>
        <taxon>Nematoda</taxon>
        <taxon>Chromadorea</taxon>
        <taxon>Rhabditida</taxon>
        <taxon>Rhabditina</taxon>
        <taxon>Rhabditomorpha</taxon>
        <taxon>Strongyloidea</taxon>
        <taxon>Ancylostomatidae</taxon>
        <taxon>Ancylostomatinae</taxon>
        <taxon>Ancylostoma</taxon>
    </lineage>
</organism>
<comment type="function">
    <text evidence="1">Destroys radicals which are normally produced within the cells and which are toxic to biological systems.</text>
</comment>
<dbReference type="PANTHER" id="PTHR10003">
    <property type="entry name" value="SUPEROXIDE DISMUTASE CU-ZN -RELATED"/>
    <property type="match status" value="1"/>
</dbReference>
<protein>
    <recommendedName>
        <fullName evidence="1">Superoxide dismutase [Cu-Zn]</fullName>
        <ecNumber evidence="1">1.15.1.1</ecNumber>
    </recommendedName>
</protein>
<dbReference type="InterPro" id="IPR018152">
    <property type="entry name" value="SOD_Cu/Zn_BS"/>
</dbReference>
<dbReference type="GO" id="GO:0004784">
    <property type="term" value="F:superoxide dismutase activity"/>
    <property type="evidence" value="ECO:0007669"/>
    <property type="project" value="UniProtKB-EC"/>
</dbReference>
<comment type="cofactor">
    <cofactor evidence="1">
        <name>Zn(2+)</name>
        <dbReference type="ChEBI" id="CHEBI:29105"/>
    </cofactor>
    <text evidence="1">Binds 1 zinc ion per subunit.</text>
</comment>
<evidence type="ECO:0000313" key="4">
    <source>
        <dbReference type="Proteomes" id="UP000054495"/>
    </source>
</evidence>
<dbReference type="EC" id="1.15.1.1" evidence="1"/>
<comment type="cofactor">
    <cofactor evidence="1">
        <name>Cu cation</name>
        <dbReference type="ChEBI" id="CHEBI:23378"/>
    </cofactor>
    <text evidence="1">Binds 1 copper ion per subunit.</text>
</comment>
<name>A0A0D6LRB9_9BILA</name>
<dbReference type="EMBL" id="KE124936">
    <property type="protein sequence ID" value="EPB74605.1"/>
    <property type="molecule type" value="Genomic_DNA"/>
</dbReference>
<dbReference type="PROSITE" id="PS00332">
    <property type="entry name" value="SOD_CU_ZN_2"/>
    <property type="match status" value="1"/>
</dbReference>
<reference evidence="3 4" key="1">
    <citation type="submission" date="2013-05" db="EMBL/GenBank/DDBJ databases">
        <title>Draft genome of the parasitic nematode Anyclostoma ceylanicum.</title>
        <authorList>
            <person name="Mitreva M."/>
        </authorList>
    </citation>
    <scope>NUCLEOTIDE SEQUENCE [LARGE SCALE GENOMIC DNA]</scope>
</reference>
<evidence type="ECO:0000259" key="2">
    <source>
        <dbReference type="Pfam" id="PF00080"/>
    </source>
</evidence>
<accession>A0A0D6LRB9</accession>
<keyword evidence="1" id="KW-0862">Zinc</keyword>
<dbReference type="SUPFAM" id="SSF49329">
    <property type="entry name" value="Cu,Zn superoxide dismutase-like"/>
    <property type="match status" value="1"/>
</dbReference>
<sequence>MDAGAHYNPFNRTHGAPNDTARHIGDLGNIYTPNSTTTWINITDSTISLNGAHNILGRTVVIHADPDDLGRGNSTESNRTGNAGKRVACGIIELV</sequence>
<evidence type="ECO:0000256" key="1">
    <source>
        <dbReference type="RuleBase" id="RU000393"/>
    </source>
</evidence>
<dbReference type="GO" id="GO:0005507">
    <property type="term" value="F:copper ion binding"/>
    <property type="evidence" value="ECO:0007669"/>
    <property type="project" value="InterPro"/>
</dbReference>
<keyword evidence="1" id="KW-0186">Copper</keyword>
<keyword evidence="1" id="KW-0560">Oxidoreductase</keyword>
<keyword evidence="1" id="KW-0479">Metal-binding</keyword>
<dbReference type="PRINTS" id="PR00068">
    <property type="entry name" value="CUZNDISMTASE"/>
</dbReference>
<dbReference type="InterPro" id="IPR001424">
    <property type="entry name" value="SOD_Cu_Zn_dom"/>
</dbReference>
<gene>
    <name evidence="3" type="ORF">ANCCEY_06329</name>
</gene>
<dbReference type="Proteomes" id="UP000054495">
    <property type="component" value="Unassembled WGS sequence"/>
</dbReference>
<comment type="catalytic activity">
    <reaction evidence="1">
        <text>2 superoxide + 2 H(+) = H2O2 + O2</text>
        <dbReference type="Rhea" id="RHEA:20696"/>
        <dbReference type="ChEBI" id="CHEBI:15378"/>
        <dbReference type="ChEBI" id="CHEBI:15379"/>
        <dbReference type="ChEBI" id="CHEBI:16240"/>
        <dbReference type="ChEBI" id="CHEBI:18421"/>
        <dbReference type="EC" id="1.15.1.1"/>
    </reaction>
</comment>
<keyword evidence="4" id="KW-1185">Reference proteome</keyword>
<evidence type="ECO:0000313" key="3">
    <source>
        <dbReference type="EMBL" id="EPB74605.1"/>
    </source>
</evidence>
<comment type="similarity">
    <text evidence="1">Belongs to the Cu-Zn superoxide dismutase family.</text>
</comment>
<dbReference type="Gene3D" id="2.60.40.200">
    <property type="entry name" value="Superoxide dismutase, copper/zinc binding domain"/>
    <property type="match status" value="1"/>
</dbReference>